<gene>
    <name evidence="2" type="ORF">HW115_13910</name>
</gene>
<name>A0A851GR81_9BACT</name>
<protein>
    <recommendedName>
        <fullName evidence="4">Diheme cytochrome c NapB</fullName>
    </recommendedName>
</protein>
<evidence type="ECO:0000256" key="1">
    <source>
        <dbReference type="SAM" id="Phobius"/>
    </source>
</evidence>
<reference evidence="2 3" key="1">
    <citation type="submission" date="2020-07" db="EMBL/GenBank/DDBJ databases">
        <title>Roseicoccus Jingziensis gen. nov., sp. nov., isolated from coastal seawater.</title>
        <authorList>
            <person name="Feng X."/>
        </authorList>
    </citation>
    <scope>NUCLEOTIDE SEQUENCE [LARGE SCALE GENOMIC DNA]</scope>
    <source>
        <strain evidence="2 3">N1E253</strain>
    </source>
</reference>
<accession>A0A851GR81</accession>
<dbReference type="InterPro" id="IPR036280">
    <property type="entry name" value="Multihaem_cyt_sf"/>
</dbReference>
<dbReference type="EMBL" id="JACBAZ010000005">
    <property type="protein sequence ID" value="NWK56714.1"/>
    <property type="molecule type" value="Genomic_DNA"/>
</dbReference>
<dbReference type="GO" id="GO:0009061">
    <property type="term" value="P:anaerobic respiration"/>
    <property type="evidence" value="ECO:0007669"/>
    <property type="project" value="InterPro"/>
</dbReference>
<dbReference type="Pfam" id="PF03892">
    <property type="entry name" value="NapB"/>
    <property type="match status" value="1"/>
</dbReference>
<dbReference type="InterPro" id="IPR005591">
    <property type="entry name" value="NapB"/>
</dbReference>
<evidence type="ECO:0008006" key="4">
    <source>
        <dbReference type="Google" id="ProtNLM"/>
    </source>
</evidence>
<evidence type="ECO:0000313" key="2">
    <source>
        <dbReference type="EMBL" id="NWK56714.1"/>
    </source>
</evidence>
<keyword evidence="1" id="KW-1133">Transmembrane helix</keyword>
<keyword evidence="3" id="KW-1185">Reference proteome</keyword>
<dbReference type="SUPFAM" id="SSF48695">
    <property type="entry name" value="Multiheme cytochromes"/>
    <property type="match status" value="1"/>
</dbReference>
<feature type="transmembrane region" description="Helical" evidence="1">
    <location>
        <begin position="16"/>
        <end position="36"/>
    </location>
</feature>
<sequence>MESKDIESYFASHRSVLAVVLIIVGIASVSGFFMGMRQSTNDDQWRSPWLDAEEASLEEQEVFPVAPSYADIPTAEWKANKDWRNALADLPRQPMQLVEQKPLEIEERRDVLSDRSSRRAYDGAPPMIPHAINYQDVNSCTVCHDQDANILIAGRRSPAMSHQFMANCTQCHAPMEGLAMLQHSGTVGLVVDNQFIGASHSGAGSRAFPGAPPTVPHRIAMRQNCMSCHGPGMPDAITVSHPMRMNCLQCHAQDASYDNREMIAEPLAPWEKK</sequence>
<dbReference type="AlphaFoldDB" id="A0A851GR81"/>
<proteinExistence type="predicted"/>
<keyword evidence="1" id="KW-0812">Transmembrane</keyword>
<dbReference type="Gene3D" id="1.10.1130.10">
    <property type="entry name" value="Flavocytochrome C3, Chain A"/>
    <property type="match status" value="1"/>
</dbReference>
<keyword evidence="1" id="KW-0472">Membrane</keyword>
<comment type="caution">
    <text evidence="2">The sequence shown here is derived from an EMBL/GenBank/DDBJ whole genome shotgun (WGS) entry which is preliminary data.</text>
</comment>
<organism evidence="2 3">
    <name type="scientific">Oceaniferula marina</name>
    <dbReference type="NCBI Taxonomy" id="2748318"/>
    <lineage>
        <taxon>Bacteria</taxon>
        <taxon>Pseudomonadati</taxon>
        <taxon>Verrucomicrobiota</taxon>
        <taxon>Verrucomicrobiia</taxon>
        <taxon>Verrucomicrobiales</taxon>
        <taxon>Verrucomicrobiaceae</taxon>
        <taxon>Oceaniferula</taxon>
    </lineage>
</organism>
<evidence type="ECO:0000313" key="3">
    <source>
        <dbReference type="Proteomes" id="UP000557872"/>
    </source>
</evidence>
<dbReference type="RefSeq" id="WP_178933511.1">
    <property type="nucleotide sequence ID" value="NZ_JACBAZ010000005.1"/>
</dbReference>
<dbReference type="Proteomes" id="UP000557872">
    <property type="component" value="Unassembled WGS sequence"/>
</dbReference>